<accession>A0A8S5LMN6</accession>
<organism evidence="1">
    <name type="scientific">Siphoviridae sp. ctkyH28</name>
    <dbReference type="NCBI Taxonomy" id="2827585"/>
    <lineage>
        <taxon>Viruses</taxon>
        <taxon>Duplodnaviria</taxon>
        <taxon>Heunggongvirae</taxon>
        <taxon>Uroviricota</taxon>
        <taxon>Caudoviricetes</taxon>
    </lineage>
</organism>
<dbReference type="EMBL" id="BK015877">
    <property type="protein sequence ID" value="DAD71162.1"/>
    <property type="molecule type" value="Genomic_DNA"/>
</dbReference>
<protein>
    <submittedName>
        <fullName evidence="1">Receptor Binding Protein</fullName>
    </submittedName>
</protein>
<name>A0A8S5LMN6_9CAUD</name>
<evidence type="ECO:0000313" key="1">
    <source>
        <dbReference type="EMBL" id="DAD71162.1"/>
    </source>
</evidence>
<keyword evidence="1" id="KW-0675">Receptor</keyword>
<proteinExistence type="predicted"/>
<reference evidence="1" key="1">
    <citation type="journal article" date="2021" name="Proc. Natl. Acad. Sci. U.S.A.">
        <title>A Catalog of Tens of Thousands of Viruses from Human Metagenomes Reveals Hidden Associations with Chronic Diseases.</title>
        <authorList>
            <person name="Tisza M.J."/>
            <person name="Buck C.B."/>
        </authorList>
    </citation>
    <scope>NUCLEOTIDE SEQUENCE</scope>
    <source>
        <strain evidence="1">CtkyH28</strain>
    </source>
</reference>
<sequence>MAIKYGFFNSVNGDRVYNAEDVGRYLHGIITNGVYQDDTGKLQVLASSGMTVAVQTGRAMLSYHYMENDSAYSVTLDIGTTLPRIDLVVLRLDLTNRNITIAVKKGTPAASPSMPVLSRESTVYELALAAVTVGANVSSITQANIQDLRPNSAYCGWVTGVVQQLDTSTLFSQWEVAYEAQYEQLGTEFQNWFDTLTEQLTVDTFIQEYKKRYTTAANDQNITIGIAAYDSGKDILFANINGVVFSETEDYTVEGTGATAVFKLKKPVSAGNIIEFRVLKSKIGSSTSGTT</sequence>